<gene>
    <name evidence="1" type="primary">106053163</name>
</gene>
<dbReference type="KEGG" id="bgt:106053163"/>
<organism evidence="1 2">
    <name type="scientific">Biomphalaria glabrata</name>
    <name type="common">Bloodfluke planorb</name>
    <name type="synonym">Freshwater snail</name>
    <dbReference type="NCBI Taxonomy" id="6526"/>
    <lineage>
        <taxon>Eukaryota</taxon>
        <taxon>Metazoa</taxon>
        <taxon>Spiralia</taxon>
        <taxon>Lophotrochozoa</taxon>
        <taxon>Mollusca</taxon>
        <taxon>Gastropoda</taxon>
        <taxon>Heterobranchia</taxon>
        <taxon>Euthyneura</taxon>
        <taxon>Panpulmonata</taxon>
        <taxon>Hygrophila</taxon>
        <taxon>Lymnaeoidea</taxon>
        <taxon>Planorbidae</taxon>
        <taxon>Biomphalaria</taxon>
    </lineage>
</organism>
<protein>
    <recommendedName>
        <fullName evidence="3">Extradiol ring-cleavage dioxygenase class III enzyme subunit B domain-containing protein</fullName>
    </recommendedName>
</protein>
<dbReference type="VEuPathDB" id="VectorBase:BGLB038152"/>
<evidence type="ECO:0008006" key="3">
    <source>
        <dbReference type="Google" id="ProtNLM"/>
    </source>
</evidence>
<dbReference type="Gene3D" id="3.40.830.10">
    <property type="entry name" value="LigB-like"/>
    <property type="match status" value="1"/>
</dbReference>
<dbReference type="EnsemblMetazoa" id="BGLB038152-RB">
    <property type="protein sequence ID" value="BGLB038152-PB"/>
    <property type="gene ID" value="BGLB038152"/>
</dbReference>
<accession>A0A2C9M3Y6</accession>
<name>A0A2C9M3Y6_BIOGL</name>
<evidence type="ECO:0000313" key="2">
    <source>
        <dbReference type="Proteomes" id="UP000076420"/>
    </source>
</evidence>
<proteinExistence type="predicted"/>
<dbReference type="Proteomes" id="UP000076420">
    <property type="component" value="Unassembled WGS sequence"/>
</dbReference>
<sequence length="154" mass="16883">MHYRCCSFDEEACSRRWGEVIPLHFIPNITNMKTVILSYPSCRYSKAVEMIPELLALGSLYSILEKSKKKIIVVISGDLAHAHDPTGPYGYSETFEPFDKACGLWASTLQPDALLVTAASLVGQALSCGYTGFLTLQGILQVGETIGPLIIQIQ</sequence>
<dbReference type="AlphaFoldDB" id="A0A2C9M3Y6"/>
<reference evidence="1" key="1">
    <citation type="submission" date="2020-05" db="UniProtKB">
        <authorList>
            <consortium name="EnsemblMetazoa"/>
        </authorList>
    </citation>
    <scope>IDENTIFICATION</scope>
    <source>
        <strain evidence="1">BB02</strain>
    </source>
</reference>
<evidence type="ECO:0000313" key="1">
    <source>
        <dbReference type="EnsemblMetazoa" id="BGLB038152-PB"/>
    </source>
</evidence>